<dbReference type="PANTHER" id="PTHR11802:SF3">
    <property type="entry name" value="RETINOID-INDUCIBLE SERINE CARBOXYPEPTIDASE"/>
    <property type="match status" value="1"/>
</dbReference>
<name>B9F8U5_ORYSJ</name>
<evidence type="ECO:0000256" key="6">
    <source>
        <dbReference type="ARBA" id="ARBA00023180"/>
    </source>
</evidence>
<keyword evidence="5" id="KW-0378">Hydrolase</keyword>
<evidence type="ECO:0000256" key="2">
    <source>
        <dbReference type="ARBA" id="ARBA00022645"/>
    </source>
</evidence>
<dbReference type="GO" id="GO:0004185">
    <property type="term" value="F:serine-type carboxypeptidase activity"/>
    <property type="evidence" value="ECO:0007669"/>
    <property type="project" value="InterPro"/>
</dbReference>
<dbReference type="Gene3D" id="3.40.50.1820">
    <property type="entry name" value="alpha/beta hydrolase"/>
    <property type="match status" value="1"/>
</dbReference>
<dbReference type="Proteomes" id="UP000007752">
    <property type="component" value="Chromosome 3"/>
</dbReference>
<dbReference type="EMBL" id="CM000140">
    <property type="protein sequence ID" value="EEE59193.1"/>
    <property type="molecule type" value="Genomic_DNA"/>
</dbReference>
<keyword evidence="6" id="KW-0325">Glycoprotein</keyword>
<gene>
    <name evidence="7" type="ORF">OsJ_11131</name>
</gene>
<keyword evidence="4" id="KW-0732">Signal</keyword>
<dbReference type="InterPro" id="IPR029058">
    <property type="entry name" value="AB_hydrolase_fold"/>
</dbReference>
<dbReference type="AlphaFoldDB" id="B9F8U5"/>
<evidence type="ECO:0000256" key="3">
    <source>
        <dbReference type="ARBA" id="ARBA00022670"/>
    </source>
</evidence>
<dbReference type="GO" id="GO:0006508">
    <property type="term" value="P:proteolysis"/>
    <property type="evidence" value="ECO:0007669"/>
    <property type="project" value="UniProtKB-KW"/>
</dbReference>
<dbReference type="PANTHER" id="PTHR11802">
    <property type="entry name" value="SERINE PROTEASE FAMILY S10 SERINE CARBOXYPEPTIDASE"/>
    <property type="match status" value="1"/>
</dbReference>
<evidence type="ECO:0000256" key="5">
    <source>
        <dbReference type="ARBA" id="ARBA00022801"/>
    </source>
</evidence>
<dbReference type="MEROPS" id="S10.017"/>
<evidence type="ECO:0000256" key="4">
    <source>
        <dbReference type="ARBA" id="ARBA00022729"/>
    </source>
</evidence>
<proteinExistence type="inferred from homology"/>
<keyword evidence="2" id="KW-0121">Carboxypeptidase</keyword>
<dbReference type="SUPFAM" id="SSF53474">
    <property type="entry name" value="alpha/beta-Hydrolases"/>
    <property type="match status" value="1"/>
</dbReference>
<organism evidence="7">
    <name type="scientific">Oryza sativa subsp. japonica</name>
    <name type="common">Rice</name>
    <dbReference type="NCBI Taxonomy" id="39947"/>
    <lineage>
        <taxon>Eukaryota</taxon>
        <taxon>Viridiplantae</taxon>
        <taxon>Streptophyta</taxon>
        <taxon>Embryophyta</taxon>
        <taxon>Tracheophyta</taxon>
        <taxon>Spermatophyta</taxon>
        <taxon>Magnoliopsida</taxon>
        <taxon>Liliopsida</taxon>
        <taxon>Poales</taxon>
        <taxon>Poaceae</taxon>
        <taxon>BOP clade</taxon>
        <taxon>Oryzoideae</taxon>
        <taxon>Oryzeae</taxon>
        <taxon>Oryzinae</taxon>
        <taxon>Oryza</taxon>
        <taxon>Oryza sativa</taxon>
    </lineage>
</organism>
<evidence type="ECO:0000313" key="7">
    <source>
        <dbReference type="EMBL" id="EEE59193.1"/>
    </source>
</evidence>
<comment type="similarity">
    <text evidence="1">Belongs to the peptidase S10 family.</text>
</comment>
<evidence type="ECO:0000256" key="1">
    <source>
        <dbReference type="ARBA" id="ARBA00009431"/>
    </source>
</evidence>
<keyword evidence="3" id="KW-0645">Protease</keyword>
<accession>B9F8U5</accession>
<reference evidence="7" key="1">
    <citation type="journal article" date="2005" name="PLoS Biol.">
        <title>The genomes of Oryza sativa: a history of duplications.</title>
        <authorList>
            <person name="Yu J."/>
            <person name="Wang J."/>
            <person name="Lin W."/>
            <person name="Li S."/>
            <person name="Li H."/>
            <person name="Zhou J."/>
            <person name="Ni P."/>
            <person name="Dong W."/>
            <person name="Hu S."/>
            <person name="Zeng C."/>
            <person name="Zhang J."/>
            <person name="Zhang Y."/>
            <person name="Li R."/>
            <person name="Xu Z."/>
            <person name="Li S."/>
            <person name="Li X."/>
            <person name="Zheng H."/>
            <person name="Cong L."/>
            <person name="Lin L."/>
            <person name="Yin J."/>
            <person name="Geng J."/>
            <person name="Li G."/>
            <person name="Shi J."/>
            <person name="Liu J."/>
            <person name="Lv H."/>
            <person name="Li J."/>
            <person name="Wang J."/>
            <person name="Deng Y."/>
            <person name="Ran L."/>
            <person name="Shi X."/>
            <person name="Wang X."/>
            <person name="Wu Q."/>
            <person name="Li C."/>
            <person name="Ren X."/>
            <person name="Wang J."/>
            <person name="Wang X."/>
            <person name="Li D."/>
            <person name="Liu D."/>
            <person name="Zhang X."/>
            <person name="Ji Z."/>
            <person name="Zhao W."/>
            <person name="Sun Y."/>
            <person name="Zhang Z."/>
            <person name="Bao J."/>
            <person name="Han Y."/>
            <person name="Dong L."/>
            <person name="Ji J."/>
            <person name="Chen P."/>
            <person name="Wu S."/>
            <person name="Liu J."/>
            <person name="Xiao Y."/>
            <person name="Bu D."/>
            <person name="Tan J."/>
            <person name="Yang L."/>
            <person name="Ye C."/>
            <person name="Zhang J."/>
            <person name="Xu J."/>
            <person name="Zhou Y."/>
            <person name="Yu Y."/>
            <person name="Zhang B."/>
            <person name="Zhuang S."/>
            <person name="Wei H."/>
            <person name="Liu B."/>
            <person name="Lei M."/>
            <person name="Yu H."/>
            <person name="Li Y."/>
            <person name="Xu H."/>
            <person name="Wei S."/>
            <person name="He X."/>
            <person name="Fang L."/>
            <person name="Zhang Z."/>
            <person name="Zhang Y."/>
            <person name="Huang X."/>
            <person name="Su Z."/>
            <person name="Tong W."/>
            <person name="Li J."/>
            <person name="Tong Z."/>
            <person name="Li S."/>
            <person name="Ye J."/>
            <person name="Wang L."/>
            <person name="Fang L."/>
            <person name="Lei T."/>
            <person name="Chen C."/>
            <person name="Chen H."/>
            <person name="Xu Z."/>
            <person name="Li H."/>
            <person name="Huang H."/>
            <person name="Zhang F."/>
            <person name="Xu H."/>
            <person name="Li N."/>
            <person name="Zhao C."/>
            <person name="Li S."/>
            <person name="Dong L."/>
            <person name="Huang Y."/>
            <person name="Li L."/>
            <person name="Xi Y."/>
            <person name="Qi Q."/>
            <person name="Li W."/>
            <person name="Zhang B."/>
            <person name="Hu W."/>
            <person name="Zhang Y."/>
            <person name="Tian X."/>
            <person name="Jiao Y."/>
            <person name="Liang X."/>
            <person name="Jin J."/>
            <person name="Gao L."/>
            <person name="Zheng W."/>
            <person name="Hao B."/>
            <person name="Liu S."/>
            <person name="Wang W."/>
            <person name="Yuan L."/>
            <person name="Cao M."/>
            <person name="McDermott J."/>
            <person name="Samudrala R."/>
            <person name="Wang J."/>
            <person name="Wong G.K."/>
            <person name="Yang H."/>
        </authorList>
    </citation>
    <scope>NUCLEOTIDE SEQUENCE [LARGE SCALE GENOMIC DNA]</scope>
</reference>
<sequence length="119" mass="13131">MPPLSVSQPYSQRRWSEWLRSNVGGEVEGKRWWRGGRSKAAGGSGVGRGNFLEIGPLDVDLKPRNTSWLKKADLIFVDHPVGVGYSYADDPSALATTDLQAARDAAELTSRLYPTRYPP</sequence>
<protein>
    <submittedName>
        <fullName evidence="7">Uncharacterized protein</fullName>
    </submittedName>
</protein>
<dbReference type="InterPro" id="IPR001563">
    <property type="entry name" value="Peptidase_S10"/>
</dbReference>
<dbReference type="Pfam" id="PF00450">
    <property type="entry name" value="Peptidase_S10"/>
    <property type="match status" value="1"/>
</dbReference>
<reference evidence="7" key="2">
    <citation type="submission" date="2008-12" db="EMBL/GenBank/DDBJ databases">
        <title>Improved gene annotation of the rice (Oryza sativa) genomes.</title>
        <authorList>
            <person name="Wang J."/>
            <person name="Li R."/>
            <person name="Fan W."/>
            <person name="Huang Q."/>
            <person name="Zhang J."/>
            <person name="Zhou Y."/>
            <person name="Hu Y."/>
            <person name="Zi S."/>
            <person name="Li J."/>
            <person name="Ni P."/>
            <person name="Zheng H."/>
            <person name="Zhang Y."/>
            <person name="Zhao M."/>
            <person name="Hao Q."/>
            <person name="McDermott J."/>
            <person name="Samudrala R."/>
            <person name="Kristiansen K."/>
            <person name="Wong G.K.-S."/>
        </authorList>
    </citation>
    <scope>NUCLEOTIDE SEQUENCE</scope>
</reference>